<organism evidence="3 4">
    <name type="scientific">Promicromonospora sukumoe</name>
    <dbReference type="NCBI Taxonomy" id="88382"/>
    <lineage>
        <taxon>Bacteria</taxon>
        <taxon>Bacillati</taxon>
        <taxon>Actinomycetota</taxon>
        <taxon>Actinomycetes</taxon>
        <taxon>Micrococcales</taxon>
        <taxon>Promicromonosporaceae</taxon>
        <taxon>Promicromonospora</taxon>
    </lineage>
</organism>
<gene>
    <name evidence="3" type="ORF">FHX71_003957</name>
</gene>
<proteinExistence type="predicted"/>
<comment type="caution">
    <text evidence="3">The sequence shown here is derived from an EMBL/GenBank/DDBJ whole genome shotgun (WGS) entry which is preliminary data.</text>
</comment>
<keyword evidence="1" id="KW-0732">Signal</keyword>
<dbReference type="PANTHER" id="PTHR30290:SF83">
    <property type="entry name" value="ABC TRANSPORTER SUBSTRATE-BINDING PROTEIN"/>
    <property type="match status" value="1"/>
</dbReference>
<dbReference type="SUPFAM" id="SSF53850">
    <property type="entry name" value="Periplasmic binding protein-like II"/>
    <property type="match status" value="1"/>
</dbReference>
<dbReference type="RefSeq" id="WP_182619155.1">
    <property type="nucleotide sequence ID" value="NZ_BAAATF010000004.1"/>
</dbReference>
<dbReference type="Gene3D" id="3.10.105.10">
    <property type="entry name" value="Dipeptide-binding Protein, Domain 3"/>
    <property type="match status" value="1"/>
</dbReference>
<dbReference type="GO" id="GO:0043190">
    <property type="term" value="C:ATP-binding cassette (ABC) transporter complex"/>
    <property type="evidence" value="ECO:0007669"/>
    <property type="project" value="InterPro"/>
</dbReference>
<dbReference type="InterPro" id="IPR030678">
    <property type="entry name" value="Peptide/Ni-bd"/>
</dbReference>
<feature type="chain" id="PRO_5030791750" evidence="1">
    <location>
        <begin position="34"/>
        <end position="542"/>
    </location>
</feature>
<protein>
    <submittedName>
        <fullName evidence="3">ABC-type transport system substrate-binding protein</fullName>
    </submittedName>
</protein>
<dbReference type="InterPro" id="IPR000914">
    <property type="entry name" value="SBP_5_dom"/>
</dbReference>
<reference evidence="3 4" key="1">
    <citation type="submission" date="2020-07" db="EMBL/GenBank/DDBJ databases">
        <title>Sequencing the genomes of 1000 actinobacteria strains.</title>
        <authorList>
            <person name="Klenk H.-P."/>
        </authorList>
    </citation>
    <scope>NUCLEOTIDE SEQUENCE [LARGE SCALE GENOMIC DNA]</scope>
    <source>
        <strain evidence="3 4">DSM 44121</strain>
    </source>
</reference>
<dbReference type="AlphaFoldDB" id="A0A7W3PFP4"/>
<dbReference type="PIRSF" id="PIRSF002741">
    <property type="entry name" value="MppA"/>
    <property type="match status" value="1"/>
</dbReference>
<dbReference type="PROSITE" id="PS51257">
    <property type="entry name" value="PROKAR_LIPOPROTEIN"/>
    <property type="match status" value="1"/>
</dbReference>
<accession>A0A7W3PFP4</accession>
<dbReference type="GO" id="GO:0015833">
    <property type="term" value="P:peptide transport"/>
    <property type="evidence" value="ECO:0007669"/>
    <property type="project" value="TreeGrafter"/>
</dbReference>
<feature type="domain" description="Solute-binding protein family 5" evidence="2">
    <location>
        <begin position="88"/>
        <end position="457"/>
    </location>
</feature>
<dbReference type="GO" id="GO:0042597">
    <property type="term" value="C:periplasmic space"/>
    <property type="evidence" value="ECO:0007669"/>
    <property type="project" value="UniProtKB-ARBA"/>
</dbReference>
<evidence type="ECO:0000313" key="4">
    <source>
        <dbReference type="Proteomes" id="UP000540568"/>
    </source>
</evidence>
<name>A0A7W3PFP4_9MICO</name>
<dbReference type="Gene3D" id="3.40.190.10">
    <property type="entry name" value="Periplasmic binding protein-like II"/>
    <property type="match status" value="1"/>
</dbReference>
<keyword evidence="4" id="KW-1185">Reference proteome</keyword>
<dbReference type="Gene3D" id="3.90.76.10">
    <property type="entry name" value="Dipeptide-binding Protein, Domain 1"/>
    <property type="match status" value="1"/>
</dbReference>
<dbReference type="PANTHER" id="PTHR30290">
    <property type="entry name" value="PERIPLASMIC BINDING COMPONENT OF ABC TRANSPORTER"/>
    <property type="match status" value="1"/>
</dbReference>
<feature type="signal peptide" evidence="1">
    <location>
        <begin position="1"/>
        <end position="33"/>
    </location>
</feature>
<evidence type="ECO:0000256" key="1">
    <source>
        <dbReference type="SAM" id="SignalP"/>
    </source>
</evidence>
<evidence type="ECO:0000259" key="2">
    <source>
        <dbReference type="Pfam" id="PF00496"/>
    </source>
</evidence>
<dbReference type="Proteomes" id="UP000540568">
    <property type="component" value="Unassembled WGS sequence"/>
</dbReference>
<dbReference type="Pfam" id="PF00496">
    <property type="entry name" value="SBP_bac_5"/>
    <property type="match status" value="1"/>
</dbReference>
<dbReference type="GO" id="GO:1904680">
    <property type="term" value="F:peptide transmembrane transporter activity"/>
    <property type="evidence" value="ECO:0007669"/>
    <property type="project" value="TreeGrafter"/>
</dbReference>
<sequence length="542" mass="57249">MISRQRPLPYRAGTAVTAVVLTLSLSACGSAGADGGDDAGATGGGSISVAVTDPIQTIPARQTVAYDLNMAVWSPLTWVDAEGELTYVAAESIESDDATTWTVTLRDGWTFHDGTPVTAQSYVDSWNAVAYGPDAFENSGQLAGIAGYDDLNPAEGDPETTEMSGLAVTDDLTFTVTLDGPDGQFPMQVSQAQTAMYPMPASALEDMDAYNTHPVGNGPFQVVGDYVENEPIETEAYPDYQGTAPTVDAITFVPYADATTAYTDVQAGNIDVASVPAARLPQASGDFGERLYTFEAPGISFLGLPLWDERYEDVRVRQAISMAIDRETISDVVYGGLYTPATAFTPAVEAGTPEGICGDFCAYDPTAAKALLDEAGGFDGTIDIYFPGGIGLDELYKAIANQLRQNLGVEAVATPSADWAEFSEKRSAGDIDGPFFSRWGALYPSQQNTLRSFFVENGGCPNCIPYYEDDVADLIAAADAEADPDAAGAAYAAVQELLLEDFPAPPLFFETYSYVTSERVAELPTSAVGNPTFSAVVLAEGA</sequence>
<dbReference type="CDD" id="cd00995">
    <property type="entry name" value="PBP2_NikA_DppA_OppA_like"/>
    <property type="match status" value="1"/>
</dbReference>
<dbReference type="InterPro" id="IPR039424">
    <property type="entry name" value="SBP_5"/>
</dbReference>
<evidence type="ECO:0000313" key="3">
    <source>
        <dbReference type="EMBL" id="MBA8809981.1"/>
    </source>
</evidence>
<dbReference type="EMBL" id="JACGWV010000002">
    <property type="protein sequence ID" value="MBA8809981.1"/>
    <property type="molecule type" value="Genomic_DNA"/>
</dbReference>